<dbReference type="Gramene" id="GBG68675">
    <property type="protein sequence ID" value="GBG68675"/>
    <property type="gene ID" value="CBR_g3216"/>
</dbReference>
<evidence type="ECO:0000313" key="2">
    <source>
        <dbReference type="EMBL" id="GBG68675.1"/>
    </source>
</evidence>
<organism evidence="2 3">
    <name type="scientific">Chara braunii</name>
    <name type="common">Braun's stonewort</name>
    <dbReference type="NCBI Taxonomy" id="69332"/>
    <lineage>
        <taxon>Eukaryota</taxon>
        <taxon>Viridiplantae</taxon>
        <taxon>Streptophyta</taxon>
        <taxon>Charophyceae</taxon>
        <taxon>Charales</taxon>
        <taxon>Characeae</taxon>
        <taxon>Chara</taxon>
    </lineage>
</organism>
<feature type="region of interest" description="Disordered" evidence="1">
    <location>
        <begin position="59"/>
        <end position="78"/>
    </location>
</feature>
<gene>
    <name evidence="2" type="ORF">CBR_g3216</name>
</gene>
<protein>
    <submittedName>
        <fullName evidence="2">Uncharacterized protein</fullName>
    </submittedName>
</protein>
<dbReference type="Proteomes" id="UP000265515">
    <property type="component" value="Unassembled WGS sequence"/>
</dbReference>
<sequence length="78" mass="7918">MITTAGEGSEVIVIEGGEGAKKCRSKVLEVATGGDCPGGNAVDFYDVALLPCRAKKQEMPTECGSSRPKGGVGVDCGE</sequence>
<evidence type="ECO:0000313" key="3">
    <source>
        <dbReference type="Proteomes" id="UP000265515"/>
    </source>
</evidence>
<comment type="caution">
    <text evidence="2">The sequence shown here is derived from an EMBL/GenBank/DDBJ whole genome shotgun (WGS) entry which is preliminary data.</text>
</comment>
<dbReference type="AlphaFoldDB" id="A0A388KF36"/>
<evidence type="ECO:0000256" key="1">
    <source>
        <dbReference type="SAM" id="MobiDB-lite"/>
    </source>
</evidence>
<dbReference type="EMBL" id="BFEA01000104">
    <property type="protein sequence ID" value="GBG68675.1"/>
    <property type="molecule type" value="Genomic_DNA"/>
</dbReference>
<keyword evidence="3" id="KW-1185">Reference proteome</keyword>
<name>A0A388KF36_CHABU</name>
<accession>A0A388KF36</accession>
<proteinExistence type="predicted"/>
<reference evidence="2 3" key="1">
    <citation type="journal article" date="2018" name="Cell">
        <title>The Chara Genome: Secondary Complexity and Implications for Plant Terrestrialization.</title>
        <authorList>
            <person name="Nishiyama T."/>
            <person name="Sakayama H."/>
            <person name="Vries J.D."/>
            <person name="Buschmann H."/>
            <person name="Saint-Marcoux D."/>
            <person name="Ullrich K.K."/>
            <person name="Haas F.B."/>
            <person name="Vanderstraeten L."/>
            <person name="Becker D."/>
            <person name="Lang D."/>
            <person name="Vosolsobe S."/>
            <person name="Rombauts S."/>
            <person name="Wilhelmsson P.K.I."/>
            <person name="Janitza P."/>
            <person name="Kern R."/>
            <person name="Heyl A."/>
            <person name="Rumpler F."/>
            <person name="Villalobos L.I.A.C."/>
            <person name="Clay J.M."/>
            <person name="Skokan R."/>
            <person name="Toyoda A."/>
            <person name="Suzuki Y."/>
            <person name="Kagoshima H."/>
            <person name="Schijlen E."/>
            <person name="Tajeshwar N."/>
            <person name="Catarino B."/>
            <person name="Hetherington A.J."/>
            <person name="Saltykova A."/>
            <person name="Bonnot C."/>
            <person name="Breuninger H."/>
            <person name="Symeonidi A."/>
            <person name="Radhakrishnan G.V."/>
            <person name="Van Nieuwerburgh F."/>
            <person name="Deforce D."/>
            <person name="Chang C."/>
            <person name="Karol K.G."/>
            <person name="Hedrich R."/>
            <person name="Ulvskov P."/>
            <person name="Glockner G."/>
            <person name="Delwiche C.F."/>
            <person name="Petrasek J."/>
            <person name="Van de Peer Y."/>
            <person name="Friml J."/>
            <person name="Beilby M."/>
            <person name="Dolan L."/>
            <person name="Kohara Y."/>
            <person name="Sugano S."/>
            <person name="Fujiyama A."/>
            <person name="Delaux P.-M."/>
            <person name="Quint M."/>
            <person name="TheiBen G."/>
            <person name="Hagemann M."/>
            <person name="Harholt J."/>
            <person name="Dunand C."/>
            <person name="Zachgo S."/>
            <person name="Langdale J."/>
            <person name="Maumus F."/>
            <person name="Straeten D.V.D."/>
            <person name="Gould S.B."/>
            <person name="Rensing S.A."/>
        </authorList>
    </citation>
    <scope>NUCLEOTIDE SEQUENCE [LARGE SCALE GENOMIC DNA]</scope>
    <source>
        <strain evidence="2 3">S276</strain>
    </source>
</reference>